<protein>
    <submittedName>
        <fullName evidence="1">Uncharacterized protein</fullName>
    </submittedName>
</protein>
<proteinExistence type="predicted"/>
<evidence type="ECO:0000313" key="2">
    <source>
        <dbReference type="Proteomes" id="UP000054776"/>
    </source>
</evidence>
<keyword evidence="2" id="KW-1185">Reference proteome</keyword>
<organism evidence="1 2">
    <name type="scientific">Trichinella spiralis</name>
    <name type="common">Trichina worm</name>
    <dbReference type="NCBI Taxonomy" id="6334"/>
    <lineage>
        <taxon>Eukaryota</taxon>
        <taxon>Metazoa</taxon>
        <taxon>Ecdysozoa</taxon>
        <taxon>Nematoda</taxon>
        <taxon>Enoplea</taxon>
        <taxon>Dorylaimia</taxon>
        <taxon>Trichinellida</taxon>
        <taxon>Trichinellidae</taxon>
        <taxon>Trichinella</taxon>
    </lineage>
</organism>
<reference evidence="1 2" key="1">
    <citation type="submission" date="2015-01" db="EMBL/GenBank/DDBJ databases">
        <title>Evolution of Trichinella species and genotypes.</title>
        <authorList>
            <person name="Korhonen P.K."/>
            <person name="Edoardo P."/>
            <person name="Giuseppe L.R."/>
            <person name="Gasser R.B."/>
        </authorList>
    </citation>
    <scope>NUCLEOTIDE SEQUENCE [LARGE SCALE GENOMIC DNA]</scope>
    <source>
        <strain evidence="1">ISS3</strain>
    </source>
</reference>
<dbReference type="InParanoid" id="A0A0V1BC42"/>
<dbReference type="AlphaFoldDB" id="A0A0V1BC42"/>
<name>A0A0V1BC42_TRISP</name>
<sequence length="146" mass="16763">MKYYSNAEDSKIITVCVESNKFPIYKRELYDDLKLLQENANGLAKQIKMIPFAYQSRNKGKKDYSMCRILKNNMAKQFQQYSNSFVKCYVAHALAIPPVSRALALLSASLVDHLGEKDKKKYFHASMLDNESPRNKPISAFCPISR</sequence>
<dbReference type="Proteomes" id="UP000054776">
    <property type="component" value="Unassembled WGS sequence"/>
</dbReference>
<dbReference type="EMBL" id="JYDH01000063">
    <property type="protein sequence ID" value="KRY34677.1"/>
    <property type="molecule type" value="Genomic_DNA"/>
</dbReference>
<accession>A0A0V1BC42</accession>
<comment type="caution">
    <text evidence="1">The sequence shown here is derived from an EMBL/GenBank/DDBJ whole genome shotgun (WGS) entry which is preliminary data.</text>
</comment>
<evidence type="ECO:0000313" key="1">
    <source>
        <dbReference type="EMBL" id="KRY34677.1"/>
    </source>
</evidence>
<gene>
    <name evidence="1" type="ORF">T01_1889</name>
</gene>